<evidence type="ECO:0000256" key="3">
    <source>
        <dbReference type="ARBA" id="ARBA00022475"/>
    </source>
</evidence>
<dbReference type="InterPro" id="IPR007387">
    <property type="entry name" value="TRAP_DctQ"/>
</dbReference>
<evidence type="ECO:0000313" key="12">
    <source>
        <dbReference type="Proteomes" id="UP000028878"/>
    </source>
</evidence>
<evidence type="ECO:0000259" key="10">
    <source>
        <dbReference type="Pfam" id="PF04290"/>
    </source>
</evidence>
<protein>
    <recommendedName>
        <fullName evidence="9">TRAP transporter small permease protein</fullName>
    </recommendedName>
</protein>
<keyword evidence="3" id="KW-1003">Cell membrane</keyword>
<dbReference type="EMBL" id="CCAE010000037">
    <property type="protein sequence ID" value="CDN89192.1"/>
    <property type="molecule type" value="Genomic_DNA"/>
</dbReference>
<keyword evidence="6 9" id="KW-1133">Transmembrane helix</keyword>
<proteinExistence type="inferred from homology"/>
<dbReference type="GO" id="GO:0022857">
    <property type="term" value="F:transmembrane transporter activity"/>
    <property type="evidence" value="ECO:0007669"/>
    <property type="project" value="UniProtKB-UniRule"/>
</dbReference>
<organism evidence="11 12">
    <name type="scientific">Hydrogenophaga intermedia</name>
    <dbReference type="NCBI Taxonomy" id="65786"/>
    <lineage>
        <taxon>Bacteria</taxon>
        <taxon>Pseudomonadati</taxon>
        <taxon>Pseudomonadota</taxon>
        <taxon>Betaproteobacteria</taxon>
        <taxon>Burkholderiales</taxon>
        <taxon>Comamonadaceae</taxon>
        <taxon>Hydrogenophaga</taxon>
    </lineage>
</organism>
<keyword evidence="5 9" id="KW-0812">Transmembrane</keyword>
<feature type="transmembrane region" description="Helical" evidence="9">
    <location>
        <begin position="16"/>
        <end position="40"/>
    </location>
</feature>
<evidence type="ECO:0000256" key="2">
    <source>
        <dbReference type="ARBA" id="ARBA00022448"/>
    </source>
</evidence>
<keyword evidence="4 9" id="KW-0997">Cell inner membrane</keyword>
<reference evidence="12" key="2">
    <citation type="submission" date="2014-11" db="EMBL/GenBank/DDBJ databases">
        <title>Draft genome sequence of Hydrogenophaga intermedia S1.</title>
        <authorList>
            <person name="Gan H.M."/>
            <person name="Chew T.H."/>
            <person name="Stolz A."/>
        </authorList>
    </citation>
    <scope>NUCLEOTIDE SEQUENCE [LARGE SCALE GENOMIC DNA]</scope>
    <source>
        <strain evidence="12">S1</strain>
    </source>
</reference>
<evidence type="ECO:0000256" key="5">
    <source>
        <dbReference type="ARBA" id="ARBA00022692"/>
    </source>
</evidence>
<dbReference type="GO" id="GO:0005886">
    <property type="term" value="C:plasma membrane"/>
    <property type="evidence" value="ECO:0007669"/>
    <property type="project" value="UniProtKB-SubCell"/>
</dbReference>
<name>A0A1L1PGK6_HYDIT</name>
<gene>
    <name evidence="11" type="ORF">BN948_03629</name>
</gene>
<dbReference type="Proteomes" id="UP000028878">
    <property type="component" value="Unassembled WGS sequence"/>
</dbReference>
<comment type="subcellular location">
    <subcellularLocation>
        <location evidence="1 9">Cell inner membrane</location>
        <topology evidence="1 9">Multi-pass membrane protein</topology>
    </subcellularLocation>
</comment>
<reference evidence="12" key="1">
    <citation type="submission" date="2014-02" db="EMBL/GenBank/DDBJ databases">
        <authorList>
            <person name="Gan H."/>
        </authorList>
    </citation>
    <scope>NUCLEOTIDE SEQUENCE [LARGE SCALE GENOMIC DNA]</scope>
    <source>
        <strain evidence="12">S1</strain>
    </source>
</reference>
<dbReference type="PANTHER" id="PTHR35011">
    <property type="entry name" value="2,3-DIKETO-L-GULONATE TRAP TRANSPORTER SMALL PERMEASE PROTEIN YIAM"/>
    <property type="match status" value="1"/>
</dbReference>
<comment type="similarity">
    <text evidence="8 9">Belongs to the TRAP transporter small permease family.</text>
</comment>
<accession>A0A1L1PGK6</accession>
<keyword evidence="7 9" id="KW-0472">Membrane</keyword>
<comment type="caution">
    <text evidence="9">Lacks conserved residue(s) required for the propagation of feature annotation.</text>
</comment>
<dbReference type="AlphaFoldDB" id="A0A1L1PGK6"/>
<comment type="subunit">
    <text evidence="9">The complex comprises the extracytoplasmic solute receptor protein and the two transmembrane proteins.</text>
</comment>
<evidence type="ECO:0000256" key="6">
    <source>
        <dbReference type="ARBA" id="ARBA00022989"/>
    </source>
</evidence>
<keyword evidence="12" id="KW-1185">Reference proteome</keyword>
<sequence length="169" mass="18447">MPADPHAPSAARTYSLGAWLGALLMACLVLITLANVLARYFTNHSFAWTEELSVFLMVVLTLVGSAWAARQDSHIRVEFFYRRGSPRRQRALALLSGLCTAWLFALLALLLVRTGLSEYAFEETTTGLGVPRWWYTAGLPVLALAVAAVALWRVVSGAPPTADDEGPTR</sequence>
<comment type="function">
    <text evidence="9">Part of the tripartite ATP-independent periplasmic (TRAP) transport system.</text>
</comment>
<feature type="domain" description="Tripartite ATP-independent periplasmic transporters DctQ component" evidence="10">
    <location>
        <begin position="28"/>
        <end position="156"/>
    </location>
</feature>
<dbReference type="RefSeq" id="WP_009516962.1">
    <property type="nucleotide sequence ID" value="NZ_CCAE010000037.1"/>
</dbReference>
<feature type="transmembrane region" description="Helical" evidence="9">
    <location>
        <begin position="132"/>
        <end position="152"/>
    </location>
</feature>
<evidence type="ECO:0000313" key="11">
    <source>
        <dbReference type="EMBL" id="CDN89192.1"/>
    </source>
</evidence>
<dbReference type="InterPro" id="IPR055348">
    <property type="entry name" value="DctQ"/>
</dbReference>
<dbReference type="Pfam" id="PF04290">
    <property type="entry name" value="DctQ"/>
    <property type="match status" value="1"/>
</dbReference>
<evidence type="ECO:0000256" key="8">
    <source>
        <dbReference type="ARBA" id="ARBA00038436"/>
    </source>
</evidence>
<evidence type="ECO:0000256" key="9">
    <source>
        <dbReference type="RuleBase" id="RU369079"/>
    </source>
</evidence>
<evidence type="ECO:0000256" key="4">
    <source>
        <dbReference type="ARBA" id="ARBA00022519"/>
    </source>
</evidence>
<evidence type="ECO:0000256" key="1">
    <source>
        <dbReference type="ARBA" id="ARBA00004429"/>
    </source>
</evidence>
<evidence type="ECO:0000256" key="7">
    <source>
        <dbReference type="ARBA" id="ARBA00023136"/>
    </source>
</evidence>
<keyword evidence="2 9" id="KW-0813">Transport</keyword>
<feature type="transmembrane region" description="Helical" evidence="9">
    <location>
        <begin position="91"/>
        <end position="112"/>
    </location>
</feature>